<dbReference type="GO" id="GO:0055088">
    <property type="term" value="P:lipid homeostasis"/>
    <property type="evidence" value="ECO:0007669"/>
    <property type="project" value="TreeGrafter"/>
</dbReference>
<dbReference type="Proteomes" id="UP001174691">
    <property type="component" value="Unassembled WGS sequence"/>
</dbReference>
<dbReference type="Pfam" id="PF03798">
    <property type="entry name" value="TRAM_LAG1_CLN8"/>
    <property type="match status" value="1"/>
</dbReference>
<dbReference type="GO" id="GO:0016020">
    <property type="term" value="C:membrane"/>
    <property type="evidence" value="ECO:0007669"/>
    <property type="project" value="UniProtKB-SubCell"/>
</dbReference>
<evidence type="ECO:0000256" key="7">
    <source>
        <dbReference type="SAM" id="Phobius"/>
    </source>
</evidence>
<dbReference type="EMBL" id="JANBVN010000008">
    <property type="protein sequence ID" value="KAJ9164896.1"/>
    <property type="molecule type" value="Genomic_DNA"/>
</dbReference>
<evidence type="ECO:0000256" key="6">
    <source>
        <dbReference type="SAM" id="MobiDB-lite"/>
    </source>
</evidence>
<dbReference type="PANTHER" id="PTHR13439:SF0">
    <property type="entry name" value="TOPOISOMERASE I DAMAGE AFFECTED PROTEIN 4"/>
    <property type="match status" value="1"/>
</dbReference>
<keyword evidence="3 7" id="KW-1133">Transmembrane helix</keyword>
<evidence type="ECO:0000256" key="3">
    <source>
        <dbReference type="ARBA" id="ARBA00022989"/>
    </source>
</evidence>
<keyword evidence="10" id="KW-1185">Reference proteome</keyword>
<dbReference type="InterPro" id="IPR050846">
    <property type="entry name" value="TLCD"/>
</dbReference>
<accession>A0AA38VTH4</accession>
<evidence type="ECO:0000313" key="10">
    <source>
        <dbReference type="Proteomes" id="UP001174691"/>
    </source>
</evidence>
<evidence type="ECO:0000256" key="5">
    <source>
        <dbReference type="PROSITE-ProRule" id="PRU00205"/>
    </source>
</evidence>
<dbReference type="InterPro" id="IPR006634">
    <property type="entry name" value="TLC-dom"/>
</dbReference>
<evidence type="ECO:0000256" key="1">
    <source>
        <dbReference type="ARBA" id="ARBA00004141"/>
    </source>
</evidence>
<gene>
    <name evidence="9" type="ORF">NKR19_g905</name>
</gene>
<sequence length="367" mass="41407">MRDPFPIPPIPALSKAVQPWADKYGFATLPLHIHEVVGFALFYTFIQTVVSPVLSTRLFPGHYPAHDRAKKANWDSHVVSLVQSVLVNAMALWVMAVDEERKAMDWQQRIWGYTGACGFVQSMAAGYFIWDLLMTALHIDVFGLGLLAHAVSALVVYSFGFRPFLHYYGSVFILYELSTPFLNIHWFFDKLNMTGTKPQLYNGILLLFTFASCRLVYGTIQSVFVYIDMFRATQSSPDAGYLAASHGNSTMTDPNYNIMAFATNAEPIPYWLAGIYTASNIVLNSLNWHWFFKMIAAVRKRFEPAKVSAAIKKKGDVNPTDFSETTPEYKGVAASGRERPLLEIRKRRSTLEDLSPDSEELRDGTIQ</sequence>
<evidence type="ECO:0000259" key="8">
    <source>
        <dbReference type="PROSITE" id="PS50922"/>
    </source>
</evidence>
<feature type="transmembrane region" description="Helical" evidence="7">
    <location>
        <begin position="36"/>
        <end position="55"/>
    </location>
</feature>
<dbReference type="SMART" id="SM00724">
    <property type="entry name" value="TLC"/>
    <property type="match status" value="1"/>
</dbReference>
<feature type="transmembrane region" description="Helical" evidence="7">
    <location>
        <begin position="200"/>
        <end position="227"/>
    </location>
</feature>
<keyword evidence="4 5" id="KW-0472">Membrane</keyword>
<feature type="transmembrane region" description="Helical" evidence="7">
    <location>
        <begin position="268"/>
        <end position="292"/>
    </location>
</feature>
<dbReference type="AlphaFoldDB" id="A0AA38VTH4"/>
<feature type="region of interest" description="Disordered" evidence="6">
    <location>
        <begin position="316"/>
        <end position="335"/>
    </location>
</feature>
<evidence type="ECO:0000313" key="9">
    <source>
        <dbReference type="EMBL" id="KAJ9164896.1"/>
    </source>
</evidence>
<protein>
    <submittedName>
        <fullName evidence="9">DUF887-domain-containing protein</fullName>
    </submittedName>
</protein>
<organism evidence="9 10">
    <name type="scientific">Coniochaeta hoffmannii</name>
    <dbReference type="NCBI Taxonomy" id="91930"/>
    <lineage>
        <taxon>Eukaryota</taxon>
        <taxon>Fungi</taxon>
        <taxon>Dikarya</taxon>
        <taxon>Ascomycota</taxon>
        <taxon>Pezizomycotina</taxon>
        <taxon>Sordariomycetes</taxon>
        <taxon>Sordariomycetidae</taxon>
        <taxon>Coniochaetales</taxon>
        <taxon>Coniochaetaceae</taxon>
        <taxon>Coniochaeta</taxon>
    </lineage>
</organism>
<feature type="domain" description="TLC" evidence="8">
    <location>
        <begin position="69"/>
        <end position="303"/>
    </location>
</feature>
<comment type="subcellular location">
    <subcellularLocation>
        <location evidence="1">Membrane</location>
        <topology evidence="1">Multi-pass membrane protein</topology>
    </subcellularLocation>
</comment>
<name>A0AA38VTH4_9PEZI</name>
<feature type="transmembrane region" description="Helical" evidence="7">
    <location>
        <begin position="110"/>
        <end position="129"/>
    </location>
</feature>
<proteinExistence type="predicted"/>
<feature type="transmembrane region" description="Helical" evidence="7">
    <location>
        <begin position="76"/>
        <end position="95"/>
    </location>
</feature>
<reference evidence="9" key="1">
    <citation type="submission" date="2022-07" db="EMBL/GenBank/DDBJ databases">
        <title>Fungi with potential for degradation of polypropylene.</title>
        <authorList>
            <person name="Gostincar C."/>
        </authorList>
    </citation>
    <scope>NUCLEOTIDE SEQUENCE</scope>
    <source>
        <strain evidence="9">EXF-13287</strain>
    </source>
</reference>
<dbReference type="PROSITE" id="PS50922">
    <property type="entry name" value="TLC"/>
    <property type="match status" value="1"/>
</dbReference>
<evidence type="ECO:0000256" key="4">
    <source>
        <dbReference type="ARBA" id="ARBA00023136"/>
    </source>
</evidence>
<dbReference type="PANTHER" id="PTHR13439">
    <property type="entry name" value="CT120 PROTEIN"/>
    <property type="match status" value="1"/>
</dbReference>
<dbReference type="GO" id="GO:0005783">
    <property type="term" value="C:endoplasmic reticulum"/>
    <property type="evidence" value="ECO:0007669"/>
    <property type="project" value="TreeGrafter"/>
</dbReference>
<feature type="transmembrane region" description="Helical" evidence="7">
    <location>
        <begin position="167"/>
        <end position="188"/>
    </location>
</feature>
<feature type="transmembrane region" description="Helical" evidence="7">
    <location>
        <begin position="141"/>
        <end position="161"/>
    </location>
</feature>
<comment type="caution">
    <text evidence="9">The sequence shown here is derived from an EMBL/GenBank/DDBJ whole genome shotgun (WGS) entry which is preliminary data.</text>
</comment>
<evidence type="ECO:0000256" key="2">
    <source>
        <dbReference type="ARBA" id="ARBA00022692"/>
    </source>
</evidence>
<keyword evidence="2 5" id="KW-0812">Transmembrane</keyword>
<feature type="region of interest" description="Disordered" evidence="6">
    <location>
        <begin position="347"/>
        <end position="367"/>
    </location>
</feature>